<sequence>MPVLPLDHSEVYERFCSGQYFIRRSDRFWAGLSPDLVIEQVLMRSFKSAGGLTSGRGFEVSSRTQWLLSMPACSEINCVMQELTDAQYGNIEQHKESTDIRQSRDNKDIEAILQFLISRNPFGTDTSL</sequence>
<proteinExistence type="predicted"/>
<gene>
    <name evidence="1" type="ORF">ElyMa_000269800</name>
</gene>
<comment type="caution">
    <text evidence="1">The sequence shown here is derived from an EMBL/GenBank/DDBJ whole genome shotgun (WGS) entry which is preliminary data.</text>
</comment>
<keyword evidence="2" id="KW-1185">Reference proteome</keyword>
<evidence type="ECO:0000313" key="1">
    <source>
        <dbReference type="EMBL" id="GFR68162.1"/>
    </source>
</evidence>
<accession>A0AAV4F4I0</accession>
<dbReference type="AlphaFoldDB" id="A0AAV4F4I0"/>
<protein>
    <submittedName>
        <fullName evidence="1">Uncharacterized protein</fullName>
    </submittedName>
</protein>
<dbReference type="EMBL" id="BMAT01000546">
    <property type="protein sequence ID" value="GFR68162.1"/>
    <property type="molecule type" value="Genomic_DNA"/>
</dbReference>
<organism evidence="1 2">
    <name type="scientific">Elysia marginata</name>
    <dbReference type="NCBI Taxonomy" id="1093978"/>
    <lineage>
        <taxon>Eukaryota</taxon>
        <taxon>Metazoa</taxon>
        <taxon>Spiralia</taxon>
        <taxon>Lophotrochozoa</taxon>
        <taxon>Mollusca</taxon>
        <taxon>Gastropoda</taxon>
        <taxon>Heterobranchia</taxon>
        <taxon>Euthyneura</taxon>
        <taxon>Panpulmonata</taxon>
        <taxon>Sacoglossa</taxon>
        <taxon>Placobranchoidea</taxon>
        <taxon>Plakobranchidae</taxon>
        <taxon>Elysia</taxon>
    </lineage>
</organism>
<evidence type="ECO:0000313" key="2">
    <source>
        <dbReference type="Proteomes" id="UP000762676"/>
    </source>
</evidence>
<name>A0AAV4F4I0_9GAST</name>
<reference evidence="1 2" key="1">
    <citation type="journal article" date="2021" name="Elife">
        <title>Chloroplast acquisition without the gene transfer in kleptoplastic sea slugs, Plakobranchus ocellatus.</title>
        <authorList>
            <person name="Maeda T."/>
            <person name="Takahashi S."/>
            <person name="Yoshida T."/>
            <person name="Shimamura S."/>
            <person name="Takaki Y."/>
            <person name="Nagai Y."/>
            <person name="Toyoda A."/>
            <person name="Suzuki Y."/>
            <person name="Arimoto A."/>
            <person name="Ishii H."/>
            <person name="Satoh N."/>
            <person name="Nishiyama T."/>
            <person name="Hasebe M."/>
            <person name="Maruyama T."/>
            <person name="Minagawa J."/>
            <person name="Obokata J."/>
            <person name="Shigenobu S."/>
        </authorList>
    </citation>
    <scope>NUCLEOTIDE SEQUENCE [LARGE SCALE GENOMIC DNA]</scope>
</reference>
<dbReference type="Proteomes" id="UP000762676">
    <property type="component" value="Unassembled WGS sequence"/>
</dbReference>